<comment type="caution">
    <text evidence="1">The sequence shown here is derived from an EMBL/GenBank/DDBJ whole genome shotgun (WGS) entry which is preliminary data.</text>
</comment>
<sequence length="113" mass="13072">MVCPGQVNSMGDSRGKNQLAWLPPCWGTVFRVSISRYEECMFVLISLPRGIIHPQEYTLIFSWSCDGLTTIISFFYPWRDLTRRKRGITRVESNASFEITTVNQIRQGKVHDE</sequence>
<keyword evidence="2" id="KW-1185">Reference proteome</keyword>
<dbReference type="Proteomes" id="UP000762676">
    <property type="component" value="Unassembled WGS sequence"/>
</dbReference>
<dbReference type="AlphaFoldDB" id="A0AAV4F9N0"/>
<protein>
    <submittedName>
        <fullName evidence="1">Uncharacterized protein</fullName>
    </submittedName>
</protein>
<gene>
    <name evidence="1" type="ORF">ElyMa_000302300</name>
</gene>
<reference evidence="1 2" key="1">
    <citation type="journal article" date="2021" name="Elife">
        <title>Chloroplast acquisition without the gene transfer in kleptoplastic sea slugs, Plakobranchus ocellatus.</title>
        <authorList>
            <person name="Maeda T."/>
            <person name="Takahashi S."/>
            <person name="Yoshida T."/>
            <person name="Shimamura S."/>
            <person name="Takaki Y."/>
            <person name="Nagai Y."/>
            <person name="Toyoda A."/>
            <person name="Suzuki Y."/>
            <person name="Arimoto A."/>
            <person name="Ishii H."/>
            <person name="Satoh N."/>
            <person name="Nishiyama T."/>
            <person name="Hasebe M."/>
            <person name="Maruyama T."/>
            <person name="Minagawa J."/>
            <person name="Obokata J."/>
            <person name="Shigenobu S."/>
        </authorList>
    </citation>
    <scope>NUCLEOTIDE SEQUENCE [LARGE SCALE GENOMIC DNA]</scope>
</reference>
<accession>A0AAV4F9N0</accession>
<proteinExistence type="predicted"/>
<evidence type="ECO:0000313" key="2">
    <source>
        <dbReference type="Proteomes" id="UP000762676"/>
    </source>
</evidence>
<dbReference type="EMBL" id="BMAT01000615">
    <property type="protein sequence ID" value="GFR69475.1"/>
    <property type="molecule type" value="Genomic_DNA"/>
</dbReference>
<name>A0AAV4F9N0_9GAST</name>
<evidence type="ECO:0000313" key="1">
    <source>
        <dbReference type="EMBL" id="GFR69475.1"/>
    </source>
</evidence>
<organism evidence="1 2">
    <name type="scientific">Elysia marginata</name>
    <dbReference type="NCBI Taxonomy" id="1093978"/>
    <lineage>
        <taxon>Eukaryota</taxon>
        <taxon>Metazoa</taxon>
        <taxon>Spiralia</taxon>
        <taxon>Lophotrochozoa</taxon>
        <taxon>Mollusca</taxon>
        <taxon>Gastropoda</taxon>
        <taxon>Heterobranchia</taxon>
        <taxon>Euthyneura</taxon>
        <taxon>Panpulmonata</taxon>
        <taxon>Sacoglossa</taxon>
        <taxon>Placobranchoidea</taxon>
        <taxon>Plakobranchidae</taxon>
        <taxon>Elysia</taxon>
    </lineage>
</organism>